<reference evidence="17" key="1">
    <citation type="submission" date="2023-08" db="EMBL/GenBank/DDBJ databases">
        <authorList>
            <person name="Chen Y."/>
            <person name="Shah S."/>
            <person name="Dougan E. K."/>
            <person name="Thang M."/>
            <person name="Chan C."/>
        </authorList>
    </citation>
    <scope>NUCLEOTIDE SEQUENCE</scope>
</reference>
<keyword evidence="4" id="KW-0109">Calcium transport</keyword>
<keyword evidence="9 15" id="KW-1133">Transmembrane helix</keyword>
<evidence type="ECO:0000259" key="16">
    <source>
        <dbReference type="PROSITE" id="PS50222"/>
    </source>
</evidence>
<keyword evidence="3" id="KW-0597">Phosphoprotein</keyword>
<evidence type="ECO:0000256" key="2">
    <source>
        <dbReference type="ARBA" id="ARBA00022448"/>
    </source>
</evidence>
<dbReference type="InterPro" id="IPR050599">
    <property type="entry name" value="VDCC_alpha-1_subunit"/>
</dbReference>
<feature type="transmembrane region" description="Helical" evidence="15">
    <location>
        <begin position="598"/>
        <end position="617"/>
    </location>
</feature>
<dbReference type="InterPro" id="IPR005821">
    <property type="entry name" value="Ion_trans_dom"/>
</dbReference>
<dbReference type="Gene3D" id="1.10.238.10">
    <property type="entry name" value="EF-hand"/>
    <property type="match status" value="1"/>
</dbReference>
<evidence type="ECO:0000256" key="12">
    <source>
        <dbReference type="ARBA" id="ARBA00023180"/>
    </source>
</evidence>
<evidence type="ECO:0000256" key="7">
    <source>
        <dbReference type="ARBA" id="ARBA00022837"/>
    </source>
</evidence>
<keyword evidence="14" id="KW-0175">Coiled coil</keyword>
<keyword evidence="12" id="KW-0325">Glycoprotein</keyword>
<sequence length="827" mass="93247">MTATCCTTLPPVSTAIPKYTTAPPYDYAGYQYLSHHQHRALAADLHQHLQFQHQLQQHHAGNDQHHQLFHLFLRHHNVHHLDKHDLHSYHHNDTVHDLNLVNLRCLRRWDVIDEVEYDEFPSRPSCTLLAAGSPSGLEAVPETNTDSMPGRADVRYSPCFETSNLVFACPGTNRAMGSVNESTQHFNSLFDNVPAQSCLPGFNSYKVCQVTKAKWQGRDENVRRIRSGPELMQQLARIPRGDATANLPGKKCPYFMASLAGLAWNETIEEMTFSAELVPAVQSSWGISISNVAAFVSPDVVKPTLLLEDDKEPQFAPDPKKVLTGDSLEAILVRRDQELSQMLEDWMERLQNLLNKKSEIVDSAHLPPPPPKKRDSHKVTVRVRTSEFVFSGAPGAAEEHQGPLSIPEEVSFVEDKVVRELCPFNIKVEKRDPEEGNFHYFHRLLQDLVSSWAFEMLFAAVIVTNSIFIAVQVEVAASSEGADSSPAFFMIASVYTFLFTSELLLRIVARGPRIFCGEDWAWMILDLLIVISSVFEFVIEVLVQTNEEGNQSNVLTNMRLLRILRIAKITRAFRIVRLVRFIRSLRTLLLCIGRTLRAMAWSGVLLGLIIFLFGLIFTDICTEYLAREAAEQDAAAAAFLAVRCGSLEESMHTLYASITGGLTWVEARDAFQKISPLWGILFEIYIAFCNFAVLNVMTGVFCQSAIESAEKDHELNLESVSNEKEKYIRAVRRLFTQLDENSDGGITRREFERAWDDPVLQTIFDALEITSTDAWNLFAQLDRDGSGEVDVDEFLEGCMKVKGPARSIDVMCLQKDVLALRQRLGYV</sequence>
<accession>A0AA36IZU8</accession>
<keyword evidence="6 15" id="KW-0812">Transmembrane</keyword>
<evidence type="ECO:0000256" key="8">
    <source>
        <dbReference type="ARBA" id="ARBA00022882"/>
    </source>
</evidence>
<feature type="coiled-coil region" evidence="14">
    <location>
        <begin position="336"/>
        <end position="363"/>
    </location>
</feature>
<dbReference type="PANTHER" id="PTHR45628">
    <property type="entry name" value="VOLTAGE-DEPENDENT CALCIUM CHANNEL TYPE A SUBUNIT ALPHA-1"/>
    <property type="match status" value="1"/>
</dbReference>
<dbReference type="Gene3D" id="1.10.287.70">
    <property type="match status" value="1"/>
</dbReference>
<keyword evidence="10" id="KW-0406">Ion transport</keyword>
<keyword evidence="7" id="KW-0106">Calcium</keyword>
<dbReference type="SMART" id="SM00054">
    <property type="entry name" value="EFh"/>
    <property type="match status" value="2"/>
</dbReference>
<keyword evidence="18" id="KW-1185">Reference proteome</keyword>
<dbReference type="GO" id="GO:0005891">
    <property type="term" value="C:voltage-gated calcium channel complex"/>
    <property type="evidence" value="ECO:0007669"/>
    <property type="project" value="TreeGrafter"/>
</dbReference>
<dbReference type="Pfam" id="PF00520">
    <property type="entry name" value="Ion_trans"/>
    <property type="match status" value="1"/>
</dbReference>
<proteinExistence type="predicted"/>
<keyword evidence="13" id="KW-0407">Ion channel</keyword>
<dbReference type="EMBL" id="CAUJNA010003251">
    <property type="protein sequence ID" value="CAJ1397023.1"/>
    <property type="molecule type" value="Genomic_DNA"/>
</dbReference>
<evidence type="ECO:0000256" key="15">
    <source>
        <dbReference type="SAM" id="Phobius"/>
    </source>
</evidence>
<dbReference type="PANTHER" id="PTHR45628:SF7">
    <property type="entry name" value="VOLTAGE-DEPENDENT CALCIUM CHANNEL TYPE A SUBUNIT ALPHA-1"/>
    <property type="match status" value="1"/>
</dbReference>
<dbReference type="Pfam" id="PF13202">
    <property type="entry name" value="EF-hand_5"/>
    <property type="match status" value="2"/>
</dbReference>
<evidence type="ECO:0000256" key="13">
    <source>
        <dbReference type="ARBA" id="ARBA00023303"/>
    </source>
</evidence>
<evidence type="ECO:0000256" key="5">
    <source>
        <dbReference type="ARBA" id="ARBA00022673"/>
    </source>
</evidence>
<feature type="transmembrane region" description="Helical" evidence="15">
    <location>
        <begin position="452"/>
        <end position="475"/>
    </location>
</feature>
<dbReference type="Gene3D" id="1.20.120.350">
    <property type="entry name" value="Voltage-gated potassium channels. Chain C"/>
    <property type="match status" value="1"/>
</dbReference>
<dbReference type="InterPro" id="IPR002048">
    <property type="entry name" value="EF_hand_dom"/>
</dbReference>
<dbReference type="InterPro" id="IPR018247">
    <property type="entry name" value="EF_Hand_1_Ca_BS"/>
</dbReference>
<dbReference type="GO" id="GO:0008331">
    <property type="term" value="F:high voltage-gated calcium channel activity"/>
    <property type="evidence" value="ECO:0007669"/>
    <property type="project" value="TreeGrafter"/>
</dbReference>
<keyword evidence="8" id="KW-0851">Voltage-gated channel</keyword>
<keyword evidence="2" id="KW-0813">Transport</keyword>
<dbReference type="Proteomes" id="UP001178507">
    <property type="component" value="Unassembled WGS sequence"/>
</dbReference>
<evidence type="ECO:0000256" key="14">
    <source>
        <dbReference type="SAM" id="Coils"/>
    </source>
</evidence>
<comment type="subcellular location">
    <subcellularLocation>
        <location evidence="1">Membrane</location>
        <topology evidence="1">Multi-pass membrane protein</topology>
    </subcellularLocation>
</comment>
<evidence type="ECO:0000256" key="10">
    <source>
        <dbReference type="ARBA" id="ARBA00023065"/>
    </source>
</evidence>
<protein>
    <recommendedName>
        <fullName evidence="16">EF-hand domain-containing protein</fullName>
    </recommendedName>
</protein>
<dbReference type="InterPro" id="IPR011992">
    <property type="entry name" value="EF-hand-dom_pair"/>
</dbReference>
<dbReference type="AlphaFoldDB" id="A0AA36IZU8"/>
<feature type="transmembrane region" description="Helical" evidence="15">
    <location>
        <begin position="520"/>
        <end position="539"/>
    </location>
</feature>
<keyword evidence="11 15" id="KW-0472">Membrane</keyword>
<dbReference type="PROSITE" id="PS00018">
    <property type="entry name" value="EF_HAND_1"/>
    <property type="match status" value="1"/>
</dbReference>
<dbReference type="GO" id="GO:0098703">
    <property type="term" value="P:calcium ion import across plasma membrane"/>
    <property type="evidence" value="ECO:0007669"/>
    <property type="project" value="TreeGrafter"/>
</dbReference>
<evidence type="ECO:0000256" key="6">
    <source>
        <dbReference type="ARBA" id="ARBA00022692"/>
    </source>
</evidence>
<evidence type="ECO:0000256" key="9">
    <source>
        <dbReference type="ARBA" id="ARBA00022989"/>
    </source>
</evidence>
<name>A0AA36IZU8_9DINO</name>
<dbReference type="PROSITE" id="PS50222">
    <property type="entry name" value="EF_HAND_2"/>
    <property type="match status" value="1"/>
</dbReference>
<dbReference type="CDD" id="cd00051">
    <property type="entry name" value="EFh"/>
    <property type="match status" value="1"/>
</dbReference>
<organism evidence="17 18">
    <name type="scientific">Effrenium voratum</name>
    <dbReference type="NCBI Taxonomy" id="2562239"/>
    <lineage>
        <taxon>Eukaryota</taxon>
        <taxon>Sar</taxon>
        <taxon>Alveolata</taxon>
        <taxon>Dinophyceae</taxon>
        <taxon>Suessiales</taxon>
        <taxon>Symbiodiniaceae</taxon>
        <taxon>Effrenium</taxon>
    </lineage>
</organism>
<feature type="transmembrane region" description="Helical" evidence="15">
    <location>
        <begin position="487"/>
        <end position="508"/>
    </location>
</feature>
<evidence type="ECO:0000256" key="4">
    <source>
        <dbReference type="ARBA" id="ARBA00022568"/>
    </source>
</evidence>
<feature type="domain" description="EF-hand" evidence="16">
    <location>
        <begin position="769"/>
        <end position="804"/>
    </location>
</feature>
<dbReference type="InterPro" id="IPR027359">
    <property type="entry name" value="Volt_channel_dom_sf"/>
</dbReference>
<evidence type="ECO:0000256" key="3">
    <source>
        <dbReference type="ARBA" id="ARBA00022553"/>
    </source>
</evidence>
<gene>
    <name evidence="17" type="ORF">EVOR1521_LOCUS21128</name>
</gene>
<evidence type="ECO:0000256" key="11">
    <source>
        <dbReference type="ARBA" id="ARBA00023136"/>
    </source>
</evidence>
<keyword evidence="5" id="KW-0107">Calcium channel</keyword>
<dbReference type="GO" id="GO:0005509">
    <property type="term" value="F:calcium ion binding"/>
    <property type="evidence" value="ECO:0007669"/>
    <property type="project" value="InterPro"/>
</dbReference>
<evidence type="ECO:0000313" key="17">
    <source>
        <dbReference type="EMBL" id="CAJ1397023.1"/>
    </source>
</evidence>
<comment type="caution">
    <text evidence="17">The sequence shown here is derived from an EMBL/GenBank/DDBJ whole genome shotgun (WGS) entry which is preliminary data.</text>
</comment>
<evidence type="ECO:0000256" key="1">
    <source>
        <dbReference type="ARBA" id="ARBA00004141"/>
    </source>
</evidence>
<evidence type="ECO:0000313" key="18">
    <source>
        <dbReference type="Proteomes" id="UP001178507"/>
    </source>
</evidence>
<dbReference type="SUPFAM" id="SSF81324">
    <property type="entry name" value="Voltage-gated potassium channels"/>
    <property type="match status" value="1"/>
</dbReference>
<dbReference type="SUPFAM" id="SSF47473">
    <property type="entry name" value="EF-hand"/>
    <property type="match status" value="1"/>
</dbReference>